<keyword evidence="3" id="KW-1185">Reference proteome</keyword>
<protein>
    <submittedName>
        <fullName evidence="2">Uncharacterized protein</fullName>
    </submittedName>
</protein>
<evidence type="ECO:0000313" key="2">
    <source>
        <dbReference type="EMBL" id="GAV04895.1"/>
    </source>
</evidence>
<reference evidence="2 3" key="1">
    <citation type="journal article" date="2016" name="Nat. Commun.">
        <title>Extremotolerant tardigrade genome and improved radiotolerance of human cultured cells by tardigrade-unique protein.</title>
        <authorList>
            <person name="Hashimoto T."/>
            <person name="Horikawa D.D."/>
            <person name="Saito Y."/>
            <person name="Kuwahara H."/>
            <person name="Kozuka-Hata H."/>
            <person name="Shin-I T."/>
            <person name="Minakuchi Y."/>
            <person name="Ohishi K."/>
            <person name="Motoyama A."/>
            <person name="Aizu T."/>
            <person name="Enomoto A."/>
            <person name="Kondo K."/>
            <person name="Tanaka S."/>
            <person name="Hara Y."/>
            <person name="Koshikawa S."/>
            <person name="Sagara H."/>
            <person name="Miura T."/>
            <person name="Yokobori S."/>
            <person name="Miyagawa K."/>
            <person name="Suzuki Y."/>
            <person name="Kubo T."/>
            <person name="Oyama M."/>
            <person name="Kohara Y."/>
            <person name="Fujiyama A."/>
            <person name="Arakawa K."/>
            <person name="Katayama T."/>
            <person name="Toyoda A."/>
            <person name="Kunieda T."/>
        </authorList>
    </citation>
    <scope>NUCLEOTIDE SEQUENCE [LARGE SCALE GENOMIC DNA]</scope>
    <source>
        <strain evidence="2 3">YOKOZUNA-1</strain>
    </source>
</reference>
<proteinExistence type="predicted"/>
<feature type="compositionally biased region" description="Polar residues" evidence="1">
    <location>
        <begin position="211"/>
        <end position="237"/>
    </location>
</feature>
<feature type="compositionally biased region" description="Basic and acidic residues" evidence="1">
    <location>
        <begin position="31"/>
        <end position="41"/>
    </location>
</feature>
<dbReference type="EMBL" id="BDGG01000011">
    <property type="protein sequence ID" value="GAV04895.1"/>
    <property type="molecule type" value="Genomic_DNA"/>
</dbReference>
<organism evidence="2 3">
    <name type="scientific">Ramazzottius varieornatus</name>
    <name type="common">Water bear</name>
    <name type="synonym">Tardigrade</name>
    <dbReference type="NCBI Taxonomy" id="947166"/>
    <lineage>
        <taxon>Eukaryota</taxon>
        <taxon>Metazoa</taxon>
        <taxon>Ecdysozoa</taxon>
        <taxon>Tardigrada</taxon>
        <taxon>Eutardigrada</taxon>
        <taxon>Parachela</taxon>
        <taxon>Hypsibioidea</taxon>
        <taxon>Ramazzottiidae</taxon>
        <taxon>Ramazzottius</taxon>
    </lineage>
</organism>
<dbReference type="AlphaFoldDB" id="A0A1D1VTP6"/>
<feature type="compositionally biased region" description="Basic residues" evidence="1">
    <location>
        <begin position="98"/>
        <end position="115"/>
    </location>
</feature>
<evidence type="ECO:0000256" key="1">
    <source>
        <dbReference type="SAM" id="MobiDB-lite"/>
    </source>
</evidence>
<sequence length="275" mass="29161">MFGGMIGAYAPYQISGLITGFPMGFPLGPRDGSEPTGHRSDPTGCSIHQPRRSGHPAVKPSRPSSQLLPCISGYQQPVGTGQPDVKINLGSIGPSRKPFAHRRLGNQLPHHRNSNRNRGWGYGRRGGAYGSDGRGGGRGGGRGAGRGSGSGGHQGSGRDSDGQRGNCPRNCGGGWPRKAISTSTRRARRINLPSVLSGSKGEPKSAKKTLATDSKNPTTHMDQLEHQTGSDGTSRTWKWSSEHLDEGGKNAPSFVVWWLALPAMVVRVFHVLFGA</sequence>
<evidence type="ECO:0000313" key="3">
    <source>
        <dbReference type="Proteomes" id="UP000186922"/>
    </source>
</evidence>
<feature type="compositionally biased region" description="Gly residues" evidence="1">
    <location>
        <begin position="120"/>
        <end position="155"/>
    </location>
</feature>
<gene>
    <name evidence="2" type="primary">RvY_15101-1</name>
    <name evidence="2" type="synonym">RvY_15101.1</name>
    <name evidence="2" type="ORF">RvY_15101</name>
</gene>
<dbReference type="Proteomes" id="UP000186922">
    <property type="component" value="Unassembled WGS sequence"/>
</dbReference>
<feature type="region of interest" description="Disordered" evidence="1">
    <location>
        <begin position="26"/>
        <end position="237"/>
    </location>
</feature>
<feature type="compositionally biased region" description="Polar residues" evidence="1">
    <location>
        <begin position="62"/>
        <end position="79"/>
    </location>
</feature>
<accession>A0A1D1VTP6</accession>
<name>A0A1D1VTP6_RAMVA</name>
<comment type="caution">
    <text evidence="2">The sequence shown here is derived from an EMBL/GenBank/DDBJ whole genome shotgun (WGS) entry which is preliminary data.</text>
</comment>